<feature type="compositionally biased region" description="Low complexity" evidence="2">
    <location>
        <begin position="643"/>
        <end position="677"/>
    </location>
</feature>
<feature type="region of interest" description="Disordered" evidence="2">
    <location>
        <begin position="497"/>
        <end position="696"/>
    </location>
</feature>
<feature type="region of interest" description="Disordered" evidence="2">
    <location>
        <begin position="744"/>
        <end position="764"/>
    </location>
</feature>
<feature type="compositionally biased region" description="Low complexity" evidence="2">
    <location>
        <begin position="558"/>
        <end position="580"/>
    </location>
</feature>
<evidence type="ECO:0000256" key="3">
    <source>
        <dbReference type="SAM" id="Phobius"/>
    </source>
</evidence>
<feature type="compositionally biased region" description="Polar residues" evidence="2">
    <location>
        <begin position="582"/>
        <end position="592"/>
    </location>
</feature>
<keyword evidence="5" id="KW-1185">Reference proteome</keyword>
<feature type="transmembrane region" description="Helical" evidence="3">
    <location>
        <begin position="29"/>
        <end position="51"/>
    </location>
</feature>
<dbReference type="Proteomes" id="UP000318288">
    <property type="component" value="Unassembled WGS sequence"/>
</dbReference>
<keyword evidence="3" id="KW-1133">Transmembrane helix</keyword>
<comment type="caution">
    <text evidence="4">The sequence shown here is derived from an EMBL/GenBank/DDBJ whole genome shotgun (WGS) entry which is preliminary data.</text>
</comment>
<organism evidence="4 5">
    <name type="scientific">Rubripirellula tenax</name>
    <dbReference type="NCBI Taxonomy" id="2528015"/>
    <lineage>
        <taxon>Bacteria</taxon>
        <taxon>Pseudomonadati</taxon>
        <taxon>Planctomycetota</taxon>
        <taxon>Planctomycetia</taxon>
        <taxon>Pirellulales</taxon>
        <taxon>Pirellulaceae</taxon>
        <taxon>Rubripirellula</taxon>
    </lineage>
</organism>
<name>A0A5C6F4W9_9BACT</name>
<dbReference type="OrthoDB" id="257350at2"/>
<dbReference type="EMBL" id="SJPW01000004">
    <property type="protein sequence ID" value="TWU54879.1"/>
    <property type="molecule type" value="Genomic_DNA"/>
</dbReference>
<keyword evidence="1" id="KW-0175">Coiled coil</keyword>
<evidence type="ECO:0000313" key="5">
    <source>
        <dbReference type="Proteomes" id="UP000318288"/>
    </source>
</evidence>
<evidence type="ECO:0008006" key="6">
    <source>
        <dbReference type="Google" id="ProtNLM"/>
    </source>
</evidence>
<keyword evidence="3" id="KW-0472">Membrane</keyword>
<keyword evidence="3" id="KW-0812">Transmembrane</keyword>
<dbReference type="RefSeq" id="WP_146459025.1">
    <property type="nucleotide sequence ID" value="NZ_SJPW01000004.1"/>
</dbReference>
<protein>
    <recommendedName>
        <fullName evidence="6">Myosin heavy chain</fullName>
    </recommendedName>
</protein>
<feature type="coiled-coil region" evidence="1">
    <location>
        <begin position="828"/>
        <end position="927"/>
    </location>
</feature>
<feature type="transmembrane region" description="Helical" evidence="3">
    <location>
        <begin position="63"/>
        <end position="86"/>
    </location>
</feature>
<feature type="region of interest" description="Disordered" evidence="2">
    <location>
        <begin position="1309"/>
        <end position="1344"/>
    </location>
</feature>
<gene>
    <name evidence="4" type="ORF">Poly51_36010</name>
</gene>
<feature type="transmembrane region" description="Helical" evidence="3">
    <location>
        <begin position="156"/>
        <end position="174"/>
    </location>
</feature>
<evidence type="ECO:0000256" key="2">
    <source>
        <dbReference type="SAM" id="MobiDB-lite"/>
    </source>
</evidence>
<reference evidence="4 5" key="1">
    <citation type="submission" date="2019-02" db="EMBL/GenBank/DDBJ databases">
        <title>Deep-cultivation of Planctomycetes and their phenomic and genomic characterization uncovers novel biology.</title>
        <authorList>
            <person name="Wiegand S."/>
            <person name="Jogler M."/>
            <person name="Boedeker C."/>
            <person name="Pinto D."/>
            <person name="Vollmers J."/>
            <person name="Rivas-Marin E."/>
            <person name="Kohn T."/>
            <person name="Peeters S.H."/>
            <person name="Heuer A."/>
            <person name="Rast P."/>
            <person name="Oberbeckmann S."/>
            <person name="Bunk B."/>
            <person name="Jeske O."/>
            <person name="Meyerdierks A."/>
            <person name="Storesund J.E."/>
            <person name="Kallscheuer N."/>
            <person name="Luecker S."/>
            <person name="Lage O.M."/>
            <person name="Pohl T."/>
            <person name="Merkel B.J."/>
            <person name="Hornburger P."/>
            <person name="Mueller R.-W."/>
            <person name="Bruemmer F."/>
            <person name="Labrenz M."/>
            <person name="Spormann A.M."/>
            <person name="Op Den Camp H."/>
            <person name="Overmann J."/>
            <person name="Amann R."/>
            <person name="Jetten M.S.M."/>
            <person name="Mascher T."/>
            <person name="Medema M.H."/>
            <person name="Devos D.P."/>
            <person name="Kaster A.-K."/>
            <person name="Ovreas L."/>
            <person name="Rohde M."/>
            <person name="Galperin M.Y."/>
            <person name="Jogler C."/>
        </authorList>
    </citation>
    <scope>NUCLEOTIDE SEQUENCE [LARGE SCALE GENOMIC DNA]</scope>
    <source>
        <strain evidence="4 5">Poly51</strain>
    </source>
</reference>
<evidence type="ECO:0000313" key="4">
    <source>
        <dbReference type="EMBL" id="TWU54879.1"/>
    </source>
</evidence>
<accession>A0A5C6F4W9</accession>
<sequence>MIATAPHPPLIQRVEETLRELRRNNVRSGIVYAVTIAIAVILVLALIAIALDSTFGWLSQSTRIAISTTALLITIVSFASVTLWVLRQRRQFVELAAQADGAAPMLEERLQTIVSLNSSDRIVPDRQMMHRVLLETQSLYDQVDPAEFVERHSFRIPLATIAVCGVLLLGLLVTQTRSTAVLLSRFVWPSTKLTRTVVDSDFANVVIGVDEPWQFAAEVSGDPVESALLEQRLNASEIVQRTLSLVGANENELRYQIPRVKDSFDYRLTAGDFRSDWMNVKVAKRPRIVHKEVRIISPAYINRPENVLTKIPRSITVVKGSQVILALQVEGEVERAEWILQPEQGLRSMFPTDDQWYQCTLSIEDSVSMTPHLVEPNGLENIDTFELSIKAVEDVAPTVRITKPSPDAAVRPDDKVRIEFEAQDDFGIERAELIVTKTNRETGETTLLQSIPISMNDKRGNKRLTAGADLNLSELGLEHGETIQYRVEVYDKKQLTGDSEQAGAVDQNQTSQPTSEDENKTANARTESSTKTTKSNSSADAPISEKSETTTEMNRNAPESSPSTTQESSPDPQSQSNDPSMAASSQMKQTDPQKSKPAAISDAGAKQEKESNQSTPSEPAEMTDESASNEETPNDPKTPPANSPASSSSKNPQSAPNSQSQSQPSEPSKSKSSQPQDDSSKRPTTRGLDVAKPSKSSTMELKIDKFAGSFEGQARKKLEIAIDPVLQSLKLWLTEAELRLGEAGPSGGTDLAGNTGGESPQQKSLSIAIDRIGESVDAVDALTARTNGTPYAFVGLQVSDIALTHLDPAYSDSVTAKKTTSASRYTLIDSARGQVQRALTRLDELQKRYEREKRAQLMEEKLQEFQKVYRVYIEDTLAKLQAQRDRINDLKRKGVEFELDDEYLARLQEILEARRDLEAELARILSEDPRLLKRFSESSRNQADTLRDQFSLLARRQAQLTKIAEQLTIPDDKIRETGSVPGANRVALRTLEVAYRLTGDLADSLDRFDTWMPLNQTTPTVEGTQAFDAFRQASAVAQQLRVEVLKQAQQSDKDAVEYDEVKALADELVKKLDGLRQRLTTLGSSSTQADLIANATNRLFEVTQVRARILGWRFQIDAIAKDRHGEALAVDQHQLMVDLHEYADKMSTLPRQIAALMPEADGTVPEDIAKLAGALLAKIDTGIEPTQLAGVMSLRKEDLPKATLRLKSADDQFEEAELIFDELMVAVVKILDELPVEDPIASLLRDPTLEEILADLERELPLNEILGIPNRPSNLRIISDWRSQQSGNGSSGQGSGDGSSIAQMIQKMMEAEQKKREQGLRSFSEKIQMRTGSRSRDDMDGGKLEQADERWIKVISRLGDGLLQEQGDNIPGRYRAAIRQYFETISSGR</sequence>
<proteinExistence type="predicted"/>
<feature type="compositionally biased region" description="Low complexity" evidence="2">
    <location>
        <begin position="526"/>
        <end position="538"/>
    </location>
</feature>
<evidence type="ECO:0000256" key="1">
    <source>
        <dbReference type="SAM" id="Coils"/>
    </source>
</evidence>